<evidence type="ECO:0000313" key="2">
    <source>
        <dbReference type="EMBL" id="CAD7257645.1"/>
    </source>
</evidence>
<evidence type="ECO:0000256" key="1">
    <source>
        <dbReference type="SAM" id="MobiDB-lite"/>
    </source>
</evidence>
<feature type="region of interest" description="Disordered" evidence="1">
    <location>
        <begin position="1"/>
        <end position="70"/>
    </location>
</feature>
<reference evidence="2" key="1">
    <citation type="submission" date="2020-11" db="EMBL/GenBank/DDBJ databases">
        <authorList>
            <person name="Tran Van P."/>
        </authorList>
    </citation>
    <scope>NUCLEOTIDE SEQUENCE</scope>
</reference>
<protein>
    <submittedName>
        <fullName evidence="2">Uncharacterized protein</fullName>
    </submittedName>
</protein>
<feature type="compositionally biased region" description="Basic and acidic residues" evidence="1">
    <location>
        <begin position="1"/>
        <end position="11"/>
    </location>
</feature>
<dbReference type="AlphaFoldDB" id="A0A7R9ANH7"/>
<sequence length="216" mass="23615">MAQSAELEHQSLARTFPKLKNKGSRDEKHASTTHPNGVGMTRWRIPSTPPPAQAHRDAPKGNNVSPETSRALTRKFHKAMAHNIVGQMKQQNLNIGPLGTREIFSSDTVSPRGAHGPSPDLFFYTPPLTSSHDTSLIVSQDNFTAHVGNVCRSVCFSFGKRTGGSARRPNECFVLEPSEMIVNDSWSNAGRPLRALVFQEKENSGLEVAPTPYVAS</sequence>
<accession>A0A7R9ANH7</accession>
<gene>
    <name evidence="2" type="ORF">TSIB3V08_LOCUS1902</name>
</gene>
<organism evidence="2">
    <name type="scientific">Timema shepardi</name>
    <name type="common">Walking stick</name>
    <dbReference type="NCBI Taxonomy" id="629360"/>
    <lineage>
        <taxon>Eukaryota</taxon>
        <taxon>Metazoa</taxon>
        <taxon>Ecdysozoa</taxon>
        <taxon>Arthropoda</taxon>
        <taxon>Hexapoda</taxon>
        <taxon>Insecta</taxon>
        <taxon>Pterygota</taxon>
        <taxon>Neoptera</taxon>
        <taxon>Polyneoptera</taxon>
        <taxon>Phasmatodea</taxon>
        <taxon>Timematodea</taxon>
        <taxon>Timematoidea</taxon>
        <taxon>Timematidae</taxon>
        <taxon>Timema</taxon>
    </lineage>
</organism>
<dbReference type="EMBL" id="OC000552">
    <property type="protein sequence ID" value="CAD7257645.1"/>
    <property type="molecule type" value="Genomic_DNA"/>
</dbReference>
<proteinExistence type="predicted"/>
<name>A0A7R9ANH7_TIMSH</name>